<keyword evidence="2" id="KW-1185">Reference proteome</keyword>
<dbReference type="AlphaFoldDB" id="A0A9J5ZWN7"/>
<comment type="caution">
    <text evidence="1">The sequence shown here is derived from an EMBL/GenBank/DDBJ whole genome shotgun (WGS) entry which is preliminary data.</text>
</comment>
<sequence>MEFEEVVKNEEIAWRQRSRIQWLKNGDKNTKYFHRMATTHKRCNTIDKIEEGGTYITDLEVIKIKIQDYYQNLYKETETWRPNLNLQDFTSINLEEQIWPHRQFEEEEVLKGINLCASDKAPGPDGFPMSFFKEFWSVLKEDILNTMKHFHEFQDFEKNQIRYIRVIIVILEAVSGLRVNWRKNSLLPIKEVAQMQRLANIIGCKIEQFPTTYLGMPLGSNHKELLIWDGIIQRSEKKLAIWKSQYLSLGGRQTLSNAMLDSLPTYVRSLFP</sequence>
<evidence type="ECO:0000313" key="1">
    <source>
        <dbReference type="EMBL" id="KAG5616388.1"/>
    </source>
</evidence>
<reference evidence="1 2" key="1">
    <citation type="submission" date="2020-09" db="EMBL/GenBank/DDBJ databases">
        <title>De no assembly of potato wild relative species, Solanum commersonii.</title>
        <authorList>
            <person name="Cho K."/>
        </authorList>
    </citation>
    <scope>NUCLEOTIDE SEQUENCE [LARGE SCALE GENOMIC DNA]</scope>
    <source>
        <strain evidence="1">LZ3.2</strain>
        <tissue evidence="1">Leaf</tissue>
    </source>
</reference>
<dbReference type="PANTHER" id="PTHR33116:SF78">
    <property type="entry name" value="OS12G0587133 PROTEIN"/>
    <property type="match status" value="1"/>
</dbReference>
<organism evidence="1 2">
    <name type="scientific">Solanum commersonii</name>
    <name type="common">Commerson's wild potato</name>
    <name type="synonym">Commerson's nightshade</name>
    <dbReference type="NCBI Taxonomy" id="4109"/>
    <lineage>
        <taxon>Eukaryota</taxon>
        <taxon>Viridiplantae</taxon>
        <taxon>Streptophyta</taxon>
        <taxon>Embryophyta</taxon>
        <taxon>Tracheophyta</taxon>
        <taxon>Spermatophyta</taxon>
        <taxon>Magnoliopsida</taxon>
        <taxon>eudicotyledons</taxon>
        <taxon>Gunneridae</taxon>
        <taxon>Pentapetalae</taxon>
        <taxon>asterids</taxon>
        <taxon>lamiids</taxon>
        <taxon>Solanales</taxon>
        <taxon>Solanaceae</taxon>
        <taxon>Solanoideae</taxon>
        <taxon>Solaneae</taxon>
        <taxon>Solanum</taxon>
    </lineage>
</organism>
<dbReference type="Proteomes" id="UP000824120">
    <property type="component" value="Chromosome 3"/>
</dbReference>
<accession>A0A9J5ZWN7</accession>
<protein>
    <submittedName>
        <fullName evidence="1">Uncharacterized protein</fullName>
    </submittedName>
</protein>
<dbReference type="EMBL" id="JACXVP010000003">
    <property type="protein sequence ID" value="KAG5616388.1"/>
    <property type="molecule type" value="Genomic_DNA"/>
</dbReference>
<gene>
    <name evidence="1" type="ORF">H5410_016212</name>
</gene>
<evidence type="ECO:0000313" key="2">
    <source>
        <dbReference type="Proteomes" id="UP000824120"/>
    </source>
</evidence>
<proteinExistence type="predicted"/>
<dbReference type="OrthoDB" id="1305336at2759"/>
<name>A0A9J5ZWN7_SOLCO</name>
<dbReference type="PANTHER" id="PTHR33116">
    <property type="entry name" value="REVERSE TRANSCRIPTASE ZINC-BINDING DOMAIN-CONTAINING PROTEIN-RELATED-RELATED"/>
    <property type="match status" value="1"/>
</dbReference>